<feature type="signal peptide" evidence="1">
    <location>
        <begin position="1"/>
        <end position="18"/>
    </location>
</feature>
<gene>
    <name evidence="3" type="ORF">VRS74_09795</name>
</gene>
<dbReference type="InterPro" id="IPR025411">
    <property type="entry name" value="DUF4136"/>
</dbReference>
<reference evidence="3 4" key="1">
    <citation type="submission" date="2024-01" db="EMBL/GenBank/DDBJ databases">
        <title>The genome sequence of Erythrobacteraceae sp. strain 1XM1-14.</title>
        <authorList>
            <person name="Liu Y."/>
        </authorList>
    </citation>
    <scope>NUCLEOTIDE SEQUENCE [LARGE SCALE GENOMIC DNA]</scope>
    <source>
        <strain evidence="3 4">1XM1-14</strain>
    </source>
</reference>
<protein>
    <submittedName>
        <fullName evidence="3">DUF4136 domain-containing protein</fullName>
    </submittedName>
</protein>
<organism evidence="3 4">
    <name type="scientific">Altererythrobacter litoralis</name>
    <dbReference type="NCBI Taxonomy" id="3113904"/>
    <lineage>
        <taxon>Bacteria</taxon>
        <taxon>Pseudomonadati</taxon>
        <taxon>Pseudomonadota</taxon>
        <taxon>Alphaproteobacteria</taxon>
        <taxon>Sphingomonadales</taxon>
        <taxon>Erythrobacteraceae</taxon>
        <taxon>Altererythrobacter</taxon>
    </lineage>
</organism>
<dbReference type="RefSeq" id="WP_354145081.1">
    <property type="nucleotide sequence ID" value="NZ_JAZDQV010000009.1"/>
</dbReference>
<evidence type="ECO:0000313" key="4">
    <source>
        <dbReference type="Proteomes" id="UP001343492"/>
    </source>
</evidence>
<feature type="chain" id="PRO_5045137117" evidence="1">
    <location>
        <begin position="19"/>
        <end position="206"/>
    </location>
</feature>
<dbReference type="Pfam" id="PF13590">
    <property type="entry name" value="DUF4136"/>
    <property type="match status" value="1"/>
</dbReference>
<dbReference type="Proteomes" id="UP001343492">
    <property type="component" value="Unassembled WGS sequence"/>
</dbReference>
<accession>A0ABU7GFV7</accession>
<keyword evidence="4" id="KW-1185">Reference proteome</keyword>
<sequence>MSKLHRIALALAATVAVAGCASAPAPGPVEVTRFHDAATLAAAHHGTVFVASAPGAEEDTLAQAPYKAAVAAELAKLGFSEAGSEGASLIAQVRVEHFRIGSEEKRRGPVSVGVGGSTGSYGSGLGLGIGFNLGGSKSSERLGTELGVMLRDKASGQTVWEGRARFTVSPKSELAEPAQGAHAIAKALFRDFPGNNGETIEIEVAE</sequence>
<proteinExistence type="predicted"/>
<evidence type="ECO:0000259" key="2">
    <source>
        <dbReference type="Pfam" id="PF13590"/>
    </source>
</evidence>
<dbReference type="PROSITE" id="PS51257">
    <property type="entry name" value="PROKAR_LIPOPROTEIN"/>
    <property type="match status" value="1"/>
</dbReference>
<comment type="caution">
    <text evidence="3">The sequence shown here is derived from an EMBL/GenBank/DDBJ whole genome shotgun (WGS) entry which is preliminary data.</text>
</comment>
<name>A0ABU7GFV7_9SPHN</name>
<keyword evidence="1" id="KW-0732">Signal</keyword>
<evidence type="ECO:0000256" key="1">
    <source>
        <dbReference type="SAM" id="SignalP"/>
    </source>
</evidence>
<feature type="domain" description="DUF4136" evidence="2">
    <location>
        <begin position="55"/>
        <end position="194"/>
    </location>
</feature>
<evidence type="ECO:0000313" key="3">
    <source>
        <dbReference type="EMBL" id="MEE1877974.1"/>
    </source>
</evidence>
<dbReference type="EMBL" id="JAZDQV010000009">
    <property type="protein sequence ID" value="MEE1877974.1"/>
    <property type="molecule type" value="Genomic_DNA"/>
</dbReference>